<evidence type="ECO:0000313" key="3">
    <source>
        <dbReference type="Proteomes" id="UP000270411"/>
    </source>
</evidence>
<dbReference type="KEGG" id="cpau:EHF44_07765"/>
<gene>
    <name evidence="2" type="ORF">EHF44_07765</name>
</gene>
<keyword evidence="1" id="KW-0812">Transmembrane</keyword>
<feature type="transmembrane region" description="Helical" evidence="1">
    <location>
        <begin position="39"/>
        <end position="55"/>
    </location>
</feature>
<organism evidence="2 3">
    <name type="scientific">Cupriavidus pauculus</name>
    <dbReference type="NCBI Taxonomy" id="82633"/>
    <lineage>
        <taxon>Bacteria</taxon>
        <taxon>Pseudomonadati</taxon>
        <taxon>Pseudomonadota</taxon>
        <taxon>Betaproteobacteria</taxon>
        <taxon>Burkholderiales</taxon>
        <taxon>Burkholderiaceae</taxon>
        <taxon>Cupriavidus</taxon>
    </lineage>
</organism>
<dbReference type="RefSeq" id="WP_124683208.1">
    <property type="nucleotide sequence ID" value="NZ_CP033969.1"/>
</dbReference>
<evidence type="ECO:0000313" key="2">
    <source>
        <dbReference type="EMBL" id="AZG13348.1"/>
    </source>
</evidence>
<proteinExistence type="predicted"/>
<dbReference type="AlphaFoldDB" id="A0A3G8GYT8"/>
<keyword evidence="1" id="KW-1133">Transmembrane helix</keyword>
<sequence length="234" mass="25300">MKLQDLALAALLCLVLVPFAVFPDWLAAYKTVNAEHGMVMAFFKFGFLATLGEVIGQRIRTGHYPGRHFGIVPRIVVWGILGLFISMAFKVFAVGAPYFAEYLGLDGVVAAMAGEFTALKLAGALVISTLMNLTFSPVMMTAHKVTDMHIARHRGGLRALCRPIAVADHLKALDWQTQWGFVIKKTIPLFWIPAHTLTFLLPPDSQILFAALLGVALGIVLAVAGPKPPVPVAA</sequence>
<keyword evidence="1" id="KW-0472">Membrane</keyword>
<feature type="transmembrane region" description="Helical" evidence="1">
    <location>
        <begin position="75"/>
        <end position="99"/>
    </location>
</feature>
<reference evidence="3" key="1">
    <citation type="submission" date="2018-11" db="EMBL/GenBank/DDBJ databases">
        <title>FDA dAtabase for Regulatory Grade micrObial Sequences (FDA-ARGOS): Supporting development and validation of Infectious Disease Dx tests.</title>
        <authorList>
            <person name="Goldberg B."/>
            <person name="Campos J."/>
            <person name="Tallon L."/>
            <person name="Sadzewicz L."/>
            <person name="Zhao X."/>
            <person name="Vavikolanu K."/>
            <person name="Mehta A."/>
            <person name="Aluvathingal J."/>
            <person name="Nadendla S."/>
            <person name="Geyer C."/>
            <person name="Nandy P."/>
            <person name="Yan Y."/>
            <person name="Sichtig H."/>
        </authorList>
    </citation>
    <scope>NUCLEOTIDE SEQUENCE [LARGE SCALE GENOMIC DNA]</scope>
    <source>
        <strain evidence="3">FDAARGOS_614</strain>
    </source>
</reference>
<evidence type="ECO:0000256" key="1">
    <source>
        <dbReference type="SAM" id="Phobius"/>
    </source>
</evidence>
<dbReference type="EMBL" id="CP033969">
    <property type="protein sequence ID" value="AZG13348.1"/>
    <property type="molecule type" value="Genomic_DNA"/>
</dbReference>
<accession>A0A3G8GYT8</accession>
<feature type="transmembrane region" description="Helical" evidence="1">
    <location>
        <begin position="119"/>
        <end position="142"/>
    </location>
</feature>
<dbReference type="Proteomes" id="UP000270411">
    <property type="component" value="Chromosome 1"/>
</dbReference>
<dbReference type="OrthoDB" id="1115879at2"/>
<feature type="transmembrane region" description="Helical" evidence="1">
    <location>
        <begin position="207"/>
        <end position="225"/>
    </location>
</feature>
<protein>
    <submittedName>
        <fullName evidence="2">Uncharacterized protein</fullName>
    </submittedName>
</protein>
<name>A0A3G8GYT8_9BURK</name>